<evidence type="ECO:0000256" key="1">
    <source>
        <dbReference type="SAM" id="Phobius"/>
    </source>
</evidence>
<reference evidence="2 3" key="1">
    <citation type="journal article" date="2007" name="J. Bacteriol.">
        <title>The complete genome sequence of Roseobacter denitrificans reveals a mixotrophic rather than photosynthetic metabolism.</title>
        <authorList>
            <person name="Swingley W.D."/>
            <person name="Sadekar S."/>
            <person name="Mastrian S.D."/>
            <person name="Matthies H.J."/>
            <person name="Hao J."/>
            <person name="Ramos H."/>
            <person name="Acharya C.R."/>
            <person name="Conrad A.L."/>
            <person name="Taylor H.L."/>
            <person name="Dejesa L.C."/>
            <person name="Shah M.K."/>
            <person name="O'huallachain M.E."/>
            <person name="Lince M.T."/>
            <person name="Blankenship R.E."/>
            <person name="Beatty J.T."/>
            <person name="Touchman J.W."/>
        </authorList>
    </citation>
    <scope>NUCLEOTIDE SEQUENCE [LARGE SCALE GENOMIC DNA]</scope>
    <source>
        <strain evidence="3">ATCC 33942 / OCh 114</strain>
    </source>
</reference>
<organism evidence="2 3">
    <name type="scientific">Roseobacter denitrificans (strain ATCC 33942 / OCh 114)</name>
    <name type="common">Erythrobacter sp. (strain OCh 114)</name>
    <name type="synonym">Roseobacter denitrificans</name>
    <dbReference type="NCBI Taxonomy" id="375451"/>
    <lineage>
        <taxon>Bacteria</taxon>
        <taxon>Pseudomonadati</taxon>
        <taxon>Pseudomonadota</taxon>
        <taxon>Alphaproteobacteria</taxon>
        <taxon>Rhodobacterales</taxon>
        <taxon>Roseobacteraceae</taxon>
        <taxon>Roseobacter</taxon>
    </lineage>
</organism>
<evidence type="ECO:0000313" key="2">
    <source>
        <dbReference type="EMBL" id="ABG32559.1"/>
    </source>
</evidence>
<dbReference type="EMBL" id="CP000362">
    <property type="protein sequence ID" value="ABG32559.1"/>
    <property type="molecule type" value="Genomic_DNA"/>
</dbReference>
<sequence length="57" mass="6774">MHQFLLFLSEKMMSSEGETRYCVILRKYMVFLVFSVPGFRRGLGRKKRAMRKAAWKG</sequence>
<gene>
    <name evidence="2" type="ordered locus">RD1_3046</name>
</gene>
<protein>
    <submittedName>
        <fullName evidence="2">Uncharacterized protein</fullName>
    </submittedName>
</protein>
<evidence type="ECO:0000313" key="3">
    <source>
        <dbReference type="Proteomes" id="UP000007029"/>
    </source>
</evidence>
<keyword evidence="3" id="KW-1185">Reference proteome</keyword>
<dbReference type="HOGENOM" id="CLU_2993868_0_0_5"/>
<keyword evidence="1" id="KW-0472">Membrane</keyword>
<dbReference type="AlphaFoldDB" id="Q164N4"/>
<feature type="transmembrane region" description="Helical" evidence="1">
    <location>
        <begin position="23"/>
        <end position="43"/>
    </location>
</feature>
<name>Q164N4_ROSDO</name>
<dbReference type="KEGG" id="rde:RD1_3046"/>
<keyword evidence="1" id="KW-1133">Transmembrane helix</keyword>
<proteinExistence type="predicted"/>
<keyword evidence="1" id="KW-0812">Transmembrane</keyword>
<dbReference type="Proteomes" id="UP000007029">
    <property type="component" value="Chromosome"/>
</dbReference>
<accession>Q164N4</accession>